<feature type="region of interest" description="Disordered" evidence="1">
    <location>
        <begin position="76"/>
        <end position="122"/>
    </location>
</feature>
<evidence type="ECO:0000256" key="1">
    <source>
        <dbReference type="SAM" id="MobiDB-lite"/>
    </source>
</evidence>
<evidence type="ECO:0000313" key="5">
    <source>
        <dbReference type="Proteomes" id="UP000664466"/>
    </source>
</evidence>
<evidence type="ECO:0000256" key="2">
    <source>
        <dbReference type="SAM" id="SignalP"/>
    </source>
</evidence>
<feature type="signal peptide" evidence="2">
    <location>
        <begin position="1"/>
        <end position="21"/>
    </location>
</feature>
<sequence length="122" mass="12735">MKYLSALLVVASLTASAVSFAADEVAVSEENNNTALSALCETYAVEDGIAANEKAAYLKDCLSNMTDLSENVQEGLPVTADNSSEALTTPTAEKTNHSPETLVQNELVETPDPAAEQLSAGK</sequence>
<proteinExistence type="predicted"/>
<dbReference type="AlphaFoldDB" id="A0A8B0SQL6"/>
<dbReference type="EMBL" id="CP072748">
    <property type="protein sequence ID" value="QTX11987.1"/>
    <property type="molecule type" value="Genomic_DNA"/>
</dbReference>
<evidence type="ECO:0008006" key="6">
    <source>
        <dbReference type="Google" id="ProtNLM"/>
    </source>
</evidence>
<dbReference type="EMBL" id="JAFMPM010000006">
    <property type="protein sequence ID" value="MBO0612536.1"/>
    <property type="molecule type" value="Genomic_DNA"/>
</dbReference>
<evidence type="ECO:0000313" key="4">
    <source>
        <dbReference type="EMBL" id="QTX11987.1"/>
    </source>
</evidence>
<dbReference type="Proteomes" id="UP000664466">
    <property type="component" value="Unassembled WGS sequence"/>
</dbReference>
<keyword evidence="5" id="KW-1185">Reference proteome</keyword>
<dbReference type="RefSeq" id="WP_207250237.1">
    <property type="nucleotide sequence ID" value="NZ_JAFMPM010000006.1"/>
</dbReference>
<feature type="compositionally biased region" description="Polar residues" evidence="1">
    <location>
        <begin position="80"/>
        <end position="104"/>
    </location>
</feature>
<evidence type="ECO:0000313" key="3">
    <source>
        <dbReference type="EMBL" id="MBO0612536.1"/>
    </source>
</evidence>
<protein>
    <recommendedName>
        <fullName evidence="6">Secreted protein</fullName>
    </recommendedName>
</protein>
<gene>
    <name evidence="4" type="ORF">J1836_006555</name>
    <name evidence="3" type="ORF">J1836_06270</name>
</gene>
<keyword evidence="2" id="KW-0732">Signal</keyword>
<feature type="chain" id="PRO_5032688198" description="Secreted protein" evidence="2">
    <location>
        <begin position="22"/>
        <end position="122"/>
    </location>
</feature>
<organism evidence="4">
    <name type="scientific">Thiothrix fructosivorans</name>
    <dbReference type="NCBI Taxonomy" id="111770"/>
    <lineage>
        <taxon>Bacteria</taxon>
        <taxon>Pseudomonadati</taxon>
        <taxon>Pseudomonadota</taxon>
        <taxon>Gammaproteobacteria</taxon>
        <taxon>Thiotrichales</taxon>
        <taxon>Thiotrichaceae</taxon>
        <taxon>Thiothrix</taxon>
    </lineage>
</organism>
<reference evidence="4" key="2">
    <citation type="submission" date="2021-04" db="EMBL/GenBank/DDBJ databases">
        <title>Complete Genome and methylome analysis of Thiothrix fructosivorans ATCC 49748.</title>
        <authorList>
            <person name="Fomenkov A."/>
            <person name="Sun L."/>
            <person name="Vincze T."/>
            <person name="Grabovich M.Y."/>
            <person name="Roberts R.J."/>
        </authorList>
    </citation>
    <scope>NUCLEOTIDE SEQUENCE</scope>
    <source>
        <strain evidence="4">ATCC 49748</strain>
    </source>
</reference>
<accession>A0A8B0SQL6</accession>
<reference evidence="3 5" key="1">
    <citation type="submission" date="2021-03" db="EMBL/GenBank/DDBJ databases">
        <title>Draft genome and methylome analysis of Thiotrix fructosivoruns ATCC 49748.</title>
        <authorList>
            <person name="Fomenkov A."/>
            <person name="Grabovich M.Y."/>
            <person name="Roberts R.J."/>
        </authorList>
    </citation>
    <scope>NUCLEOTIDE SEQUENCE [LARGE SCALE GENOMIC DNA]</scope>
    <source>
        <strain evidence="3 5">ATCC 49748</strain>
    </source>
</reference>
<name>A0A8B0SQL6_9GAMM</name>